<dbReference type="RefSeq" id="WP_224041705.1">
    <property type="nucleotide sequence ID" value="NZ_CAJZAH010000002.1"/>
</dbReference>
<name>A0ABN7YNM6_9BURK</name>
<comment type="caution">
    <text evidence="1">The sequence shown here is derived from an EMBL/GenBank/DDBJ whole genome shotgun (WGS) entry which is preliminary data.</text>
</comment>
<evidence type="ECO:0000313" key="2">
    <source>
        <dbReference type="Proteomes" id="UP000721236"/>
    </source>
</evidence>
<sequence length="114" mass="13203">MIVDLNEDDKAAVLSFPGKKKAPADEGPYLRQVHYQPGCQHRAGFTIDEKLDTVECTACGERLNPMWVLQQLSRMETRWHNHAAQYQDEMKRLAERSRTKCEHCGEMTRISRGR</sequence>
<dbReference type="Proteomes" id="UP000721236">
    <property type="component" value="Unassembled WGS sequence"/>
</dbReference>
<reference evidence="1 2" key="1">
    <citation type="submission" date="2021-08" db="EMBL/GenBank/DDBJ databases">
        <authorList>
            <person name="Peeters C."/>
        </authorList>
    </citation>
    <scope>NUCLEOTIDE SEQUENCE [LARGE SCALE GENOMIC DNA]</scope>
    <source>
        <strain evidence="1 2">LMG 21510</strain>
    </source>
</reference>
<accession>A0ABN7YNM6</accession>
<organism evidence="1 2">
    <name type="scientific">Cupriavidus respiraculi</name>
    <dbReference type="NCBI Taxonomy" id="195930"/>
    <lineage>
        <taxon>Bacteria</taxon>
        <taxon>Pseudomonadati</taxon>
        <taxon>Pseudomonadota</taxon>
        <taxon>Betaproteobacteria</taxon>
        <taxon>Burkholderiales</taxon>
        <taxon>Burkholderiaceae</taxon>
        <taxon>Cupriavidus</taxon>
    </lineage>
</organism>
<gene>
    <name evidence="1" type="ORF">LMG21510_02166</name>
</gene>
<keyword evidence="2" id="KW-1185">Reference proteome</keyword>
<protein>
    <submittedName>
        <fullName evidence="1">Uncharacterized protein</fullName>
    </submittedName>
</protein>
<dbReference type="EMBL" id="CAJZAH010000002">
    <property type="protein sequence ID" value="CAG9173142.1"/>
    <property type="molecule type" value="Genomic_DNA"/>
</dbReference>
<proteinExistence type="predicted"/>
<evidence type="ECO:0000313" key="1">
    <source>
        <dbReference type="EMBL" id="CAG9173142.1"/>
    </source>
</evidence>